<sequence>MSRTVRASTTQTRDKLIRAAEEIFARDGVDGGQMRDIVRSAGQSNPSAVQYHFGSRRGLLDAVMALHHERTDSVLTGLVKTSRGSAVEPAVEGVEGLDGQEAVRALVLAQAEELGTERGRRRLCVAAQLSHESGIRSRVPHPELRGSVHWDVIQRMDDVLPDGLAEPLRRERLDLALTLISAALADRARRSLAGVEHLTGDQIFLAELVSMTTALLRATPPAA</sequence>
<evidence type="ECO:0000259" key="4">
    <source>
        <dbReference type="Pfam" id="PF00440"/>
    </source>
</evidence>
<dbReference type="Proteomes" id="UP001139384">
    <property type="component" value="Unassembled WGS sequence"/>
</dbReference>
<dbReference type="PANTHER" id="PTHR30055">
    <property type="entry name" value="HTH-TYPE TRANSCRIPTIONAL REGULATOR RUTR"/>
    <property type="match status" value="1"/>
</dbReference>
<dbReference type="Pfam" id="PF00440">
    <property type="entry name" value="TetR_N"/>
    <property type="match status" value="1"/>
</dbReference>
<dbReference type="EMBL" id="JAKEIP010000004">
    <property type="protein sequence ID" value="MCF1592354.1"/>
    <property type="molecule type" value="Genomic_DNA"/>
</dbReference>
<proteinExistence type="predicted"/>
<comment type="caution">
    <text evidence="5">The sequence shown here is derived from an EMBL/GenBank/DDBJ whole genome shotgun (WGS) entry which is preliminary data.</text>
</comment>
<feature type="domain" description="HTH tetR-type" evidence="4">
    <location>
        <begin position="16"/>
        <end position="63"/>
    </location>
</feature>
<dbReference type="Gene3D" id="1.10.357.10">
    <property type="entry name" value="Tetracycline Repressor, domain 2"/>
    <property type="match status" value="1"/>
</dbReference>
<evidence type="ECO:0000313" key="5">
    <source>
        <dbReference type="EMBL" id="MCF1592354.1"/>
    </source>
</evidence>
<gene>
    <name evidence="5" type="ORF">L0P92_02055</name>
</gene>
<dbReference type="GO" id="GO:0003700">
    <property type="term" value="F:DNA-binding transcription factor activity"/>
    <property type="evidence" value="ECO:0007669"/>
    <property type="project" value="TreeGrafter"/>
</dbReference>
<protein>
    <submittedName>
        <fullName evidence="5">TetR family transcriptional regulator</fullName>
    </submittedName>
</protein>
<accession>A0A9X1PTP1</accession>
<dbReference type="PANTHER" id="PTHR30055:SF234">
    <property type="entry name" value="HTH-TYPE TRANSCRIPTIONAL REGULATOR BETI"/>
    <property type="match status" value="1"/>
</dbReference>
<dbReference type="SUPFAM" id="SSF46689">
    <property type="entry name" value="Homeodomain-like"/>
    <property type="match status" value="1"/>
</dbReference>
<name>A0A9X1PTP1_STRM4</name>
<dbReference type="AlphaFoldDB" id="A0A9X1PTP1"/>
<reference evidence="5" key="1">
    <citation type="submission" date="2022-01" db="EMBL/GenBank/DDBJ databases">
        <title>Draft Genome Sequences of Seven Type Strains of the Genus Streptomyces.</title>
        <authorList>
            <person name="Aziz S."/>
            <person name="Coretto E."/>
            <person name="Chronakova A."/>
            <person name="Sproer C."/>
            <person name="Huber K."/>
            <person name="Nouioui I."/>
            <person name="Gross H."/>
        </authorList>
    </citation>
    <scope>NUCLEOTIDE SEQUENCE</scope>
    <source>
        <strain evidence="5">DSM 103493</strain>
    </source>
</reference>
<dbReference type="InterPro" id="IPR050109">
    <property type="entry name" value="HTH-type_TetR-like_transc_reg"/>
</dbReference>
<keyword evidence="3" id="KW-0804">Transcription</keyword>
<dbReference type="InterPro" id="IPR009057">
    <property type="entry name" value="Homeodomain-like_sf"/>
</dbReference>
<keyword evidence="2" id="KW-0238">DNA-binding</keyword>
<keyword evidence="6" id="KW-1185">Reference proteome</keyword>
<dbReference type="InterPro" id="IPR001647">
    <property type="entry name" value="HTH_TetR"/>
</dbReference>
<dbReference type="GO" id="GO:0000976">
    <property type="term" value="F:transcription cis-regulatory region binding"/>
    <property type="evidence" value="ECO:0007669"/>
    <property type="project" value="TreeGrafter"/>
</dbReference>
<evidence type="ECO:0000256" key="3">
    <source>
        <dbReference type="ARBA" id="ARBA00023163"/>
    </source>
</evidence>
<evidence type="ECO:0000256" key="2">
    <source>
        <dbReference type="ARBA" id="ARBA00023125"/>
    </source>
</evidence>
<evidence type="ECO:0000313" key="6">
    <source>
        <dbReference type="Proteomes" id="UP001139384"/>
    </source>
</evidence>
<organism evidence="5 6">
    <name type="scientific">Streptomyces muensis</name>
    <dbReference type="NCBI Taxonomy" id="1077944"/>
    <lineage>
        <taxon>Bacteria</taxon>
        <taxon>Bacillati</taxon>
        <taxon>Actinomycetota</taxon>
        <taxon>Actinomycetes</taxon>
        <taxon>Kitasatosporales</taxon>
        <taxon>Streptomycetaceae</taxon>
        <taxon>Streptomyces</taxon>
    </lineage>
</organism>
<keyword evidence="1" id="KW-0805">Transcription regulation</keyword>
<evidence type="ECO:0000256" key="1">
    <source>
        <dbReference type="ARBA" id="ARBA00023015"/>
    </source>
</evidence>